<sequence>MDIEFDASKRTLTLENRGLDMADAEEVFSGPHITVLDDRREYGEQRLITVGYMDGRMVVMVWTPRQSAYRIISLRKANAREEKRFQPRLGG</sequence>
<gene>
    <name evidence="1" type="ORF">AY555_02940</name>
    <name evidence="2" type="ORF">AY555_04540</name>
</gene>
<evidence type="ECO:0008006" key="4">
    <source>
        <dbReference type="Google" id="ProtNLM"/>
    </source>
</evidence>
<dbReference type="RefSeq" id="WP_066133240.1">
    <property type="nucleotide sequence ID" value="NZ_CP014525.1"/>
</dbReference>
<accession>A0A143DCT9</accession>
<dbReference type="AlphaFoldDB" id="A0A143DCT9"/>
<keyword evidence="3" id="KW-1185">Reference proteome</keyword>
<dbReference type="EMBL" id="CP014525">
    <property type="protein sequence ID" value="AMW34571.1"/>
    <property type="molecule type" value="Genomic_DNA"/>
</dbReference>
<proteinExistence type="predicted"/>
<dbReference type="KEGG" id="hjo:AY555_02940"/>
<dbReference type="KEGG" id="hjo:AY555_04540"/>
<dbReference type="Proteomes" id="UP000076066">
    <property type="component" value="Chromosome"/>
</dbReference>
<dbReference type="InterPro" id="IPR038573">
    <property type="entry name" value="BrnT_sf"/>
</dbReference>
<reference evidence="2 3" key="1">
    <citation type="submission" date="2016-02" db="EMBL/GenBank/DDBJ databases">
        <title>Complete Genome of H5569, the type strain of the newly described species Haematospirillium jordaniae.</title>
        <authorList>
            <person name="Nicholson A.C."/>
            <person name="Humrighouse B.W."/>
            <person name="Loparov V."/>
            <person name="McQuiston J.R."/>
        </authorList>
    </citation>
    <scope>NUCLEOTIDE SEQUENCE [LARGE SCALE GENOMIC DNA]</scope>
    <source>
        <strain evidence="2 3">H5569</strain>
    </source>
</reference>
<dbReference type="Gene3D" id="3.10.450.530">
    <property type="entry name" value="Ribonuclease toxin, BrnT, of type II toxin-antitoxin system"/>
    <property type="match status" value="1"/>
</dbReference>
<dbReference type="OrthoDB" id="9798158at2"/>
<dbReference type="STRING" id="1549855.AY555_02940"/>
<dbReference type="InterPro" id="IPR007460">
    <property type="entry name" value="BrnT_toxin"/>
</dbReference>
<organism evidence="2 3">
    <name type="scientific">Haematospirillum jordaniae</name>
    <dbReference type="NCBI Taxonomy" id="1549855"/>
    <lineage>
        <taxon>Bacteria</taxon>
        <taxon>Pseudomonadati</taxon>
        <taxon>Pseudomonadota</taxon>
        <taxon>Alphaproteobacteria</taxon>
        <taxon>Rhodospirillales</taxon>
        <taxon>Novispirillaceae</taxon>
        <taxon>Haematospirillum</taxon>
    </lineage>
</organism>
<evidence type="ECO:0000313" key="3">
    <source>
        <dbReference type="Proteomes" id="UP000076066"/>
    </source>
</evidence>
<evidence type="ECO:0000313" key="2">
    <source>
        <dbReference type="EMBL" id="AMW34571.1"/>
    </source>
</evidence>
<evidence type="ECO:0000313" key="1">
    <source>
        <dbReference type="EMBL" id="AMW34313.1"/>
    </source>
</evidence>
<protein>
    <recommendedName>
        <fullName evidence="4">BrnT family toxin</fullName>
    </recommendedName>
</protein>
<dbReference type="Pfam" id="PF04365">
    <property type="entry name" value="BrnT_toxin"/>
    <property type="match status" value="1"/>
</dbReference>
<dbReference type="EMBL" id="CP014525">
    <property type="protein sequence ID" value="AMW34313.1"/>
    <property type="molecule type" value="Genomic_DNA"/>
</dbReference>
<dbReference type="GeneID" id="53316419"/>
<name>A0A143DCT9_9PROT</name>